<dbReference type="Gene3D" id="3.90.215.10">
    <property type="entry name" value="Gamma Fibrinogen, chain A, domain 1"/>
    <property type="match status" value="1"/>
</dbReference>
<evidence type="ECO:0000313" key="9">
    <source>
        <dbReference type="EnsemblMetazoa" id="GAUT011116-PA"/>
    </source>
</evidence>
<dbReference type="PROSITE" id="PS51406">
    <property type="entry name" value="FIBRINOGEN_C_2"/>
    <property type="match status" value="1"/>
</dbReference>
<evidence type="ECO:0000256" key="2">
    <source>
        <dbReference type="ARBA" id="ARBA00022525"/>
    </source>
</evidence>
<sequence>MNFMAFFLFALSITASCHGLMNEKSGLFNSFLEKREVADEIDLCTYAVRQLEIIKKENEVLNMHFQMWNHRWNKLEGILNIFEAVLKNIENHVTTSYSDSEELKTIITNISSKECEQQDILPEMSSMIVDKNQLLMADIDKKFEPLSQIKELLIAEHDGILGIEKRLTGLSDLSEKFPKVEEMQKVILSEINAMIDSNHHRMIDAIDKKLEPLLQLQDLVTKEYQGISNIEKNLITIDDLSKKLSDPILYLSYVEENQHLLTDLSTRLAKIEQSVPEIIDYDLYPSNCMGYDKRFCNNNLCRIKHPKGIRQSLLVSCFNHTTYGDGWLVIQKRMDGSVDFYRNWADYKTGFGNISGEFWIGLDHLHALTTLHGRQELLIILEDFENVTKHVKYDSFVVGNEEEKYILKQVGEDTGNAGEAFARHQGYKFTTIDNDNDIDDENCARTRMGGWWYLNCFWCNLNGKYYSTGHGPNEALHSGISWLGFHDYDYSMKFVQMMIRPHRNALFYRPSEEQRMIDLSFHLPHTDMCTAEALNSTQF</sequence>
<dbReference type="AlphaFoldDB" id="A0A1A9UPC6"/>
<evidence type="ECO:0000256" key="5">
    <source>
        <dbReference type="ARBA" id="ARBA00023157"/>
    </source>
</evidence>
<dbReference type="PANTHER" id="PTHR47221">
    <property type="entry name" value="FIBRINOGEN ALPHA CHAIN"/>
    <property type="match status" value="1"/>
</dbReference>
<keyword evidence="3 7" id="KW-0732">Signal</keyword>
<dbReference type="GO" id="GO:0034116">
    <property type="term" value="P:positive regulation of heterotypic cell-cell adhesion"/>
    <property type="evidence" value="ECO:0007669"/>
    <property type="project" value="TreeGrafter"/>
</dbReference>
<dbReference type="SUPFAM" id="SSF56496">
    <property type="entry name" value="Fibrinogen C-terminal domain-like"/>
    <property type="match status" value="1"/>
</dbReference>
<dbReference type="InterPro" id="IPR036056">
    <property type="entry name" value="Fibrinogen-like_C"/>
</dbReference>
<keyword evidence="2" id="KW-0964">Secreted</keyword>
<comment type="subcellular location">
    <subcellularLocation>
        <location evidence="1">Secreted</location>
    </subcellularLocation>
</comment>
<dbReference type="GO" id="GO:0030674">
    <property type="term" value="F:protein-macromolecule adaptor activity"/>
    <property type="evidence" value="ECO:0007669"/>
    <property type="project" value="TreeGrafter"/>
</dbReference>
<evidence type="ECO:0000256" key="4">
    <source>
        <dbReference type="ARBA" id="ARBA00023054"/>
    </source>
</evidence>
<dbReference type="Pfam" id="PF00147">
    <property type="entry name" value="Fibrinogen_C"/>
    <property type="match status" value="1"/>
</dbReference>
<dbReference type="CDD" id="cd00087">
    <property type="entry name" value="FReD"/>
    <property type="match status" value="1"/>
</dbReference>
<feature type="domain" description="Fibrinogen C-terminal" evidence="8">
    <location>
        <begin position="279"/>
        <end position="503"/>
    </location>
</feature>
<keyword evidence="6" id="KW-0325">Glycoprotein</keyword>
<dbReference type="SMART" id="SM00186">
    <property type="entry name" value="FBG"/>
    <property type="match status" value="1"/>
</dbReference>
<accession>A0A1A9UPC6</accession>
<protein>
    <submittedName>
        <fullName evidence="9">Fibrinogen C-terminal domain-containing protein</fullName>
    </submittedName>
</protein>
<evidence type="ECO:0000256" key="7">
    <source>
        <dbReference type="SAM" id="SignalP"/>
    </source>
</evidence>
<evidence type="ECO:0000256" key="3">
    <source>
        <dbReference type="ARBA" id="ARBA00022729"/>
    </source>
</evidence>
<keyword evidence="4" id="KW-0175">Coiled coil</keyword>
<evidence type="ECO:0000256" key="1">
    <source>
        <dbReference type="ARBA" id="ARBA00004613"/>
    </source>
</evidence>
<organism evidence="9 10">
    <name type="scientific">Glossina austeni</name>
    <name type="common">Savannah tsetse fly</name>
    <dbReference type="NCBI Taxonomy" id="7395"/>
    <lineage>
        <taxon>Eukaryota</taxon>
        <taxon>Metazoa</taxon>
        <taxon>Ecdysozoa</taxon>
        <taxon>Arthropoda</taxon>
        <taxon>Hexapoda</taxon>
        <taxon>Insecta</taxon>
        <taxon>Pterygota</taxon>
        <taxon>Neoptera</taxon>
        <taxon>Endopterygota</taxon>
        <taxon>Diptera</taxon>
        <taxon>Brachycera</taxon>
        <taxon>Muscomorpha</taxon>
        <taxon>Hippoboscoidea</taxon>
        <taxon>Glossinidae</taxon>
        <taxon>Glossina</taxon>
    </lineage>
</organism>
<dbReference type="VEuPathDB" id="VectorBase:GAUT011116"/>
<dbReference type="Proteomes" id="UP000078200">
    <property type="component" value="Unassembled WGS sequence"/>
</dbReference>
<evidence type="ECO:0000256" key="6">
    <source>
        <dbReference type="ARBA" id="ARBA00023180"/>
    </source>
</evidence>
<reference evidence="9" key="1">
    <citation type="submission" date="2020-05" db="UniProtKB">
        <authorList>
            <consortium name="EnsemblMetazoa"/>
        </authorList>
    </citation>
    <scope>IDENTIFICATION</scope>
    <source>
        <strain evidence="9">TTRI</strain>
    </source>
</reference>
<feature type="signal peptide" evidence="7">
    <location>
        <begin position="1"/>
        <end position="19"/>
    </location>
</feature>
<proteinExistence type="predicted"/>
<dbReference type="EnsemblMetazoa" id="GAUT011116-RA">
    <property type="protein sequence ID" value="GAUT011116-PA"/>
    <property type="gene ID" value="GAUT011116"/>
</dbReference>
<name>A0A1A9UPC6_GLOAU</name>
<dbReference type="InterPro" id="IPR014716">
    <property type="entry name" value="Fibrinogen_a/b/g_C_1"/>
</dbReference>
<evidence type="ECO:0000259" key="8">
    <source>
        <dbReference type="PROSITE" id="PS51406"/>
    </source>
</evidence>
<dbReference type="InterPro" id="IPR002181">
    <property type="entry name" value="Fibrinogen_a/b/g_C_dom"/>
</dbReference>
<evidence type="ECO:0000313" key="10">
    <source>
        <dbReference type="Proteomes" id="UP000078200"/>
    </source>
</evidence>
<dbReference type="PANTHER" id="PTHR47221:SF6">
    <property type="entry name" value="FIBRINOGEN ALPHA CHAIN"/>
    <property type="match status" value="1"/>
</dbReference>
<feature type="chain" id="PRO_5008398680" evidence="7">
    <location>
        <begin position="20"/>
        <end position="539"/>
    </location>
</feature>
<dbReference type="InterPro" id="IPR037579">
    <property type="entry name" value="FIB_ANG-like"/>
</dbReference>
<dbReference type="GO" id="GO:0005577">
    <property type="term" value="C:fibrinogen complex"/>
    <property type="evidence" value="ECO:0007669"/>
    <property type="project" value="TreeGrafter"/>
</dbReference>
<keyword evidence="5" id="KW-1015">Disulfide bond</keyword>
<keyword evidence="10" id="KW-1185">Reference proteome</keyword>
<dbReference type="GO" id="GO:0005201">
    <property type="term" value="F:extracellular matrix structural constituent"/>
    <property type="evidence" value="ECO:0007669"/>
    <property type="project" value="TreeGrafter"/>
</dbReference>
<dbReference type="STRING" id="7395.A0A1A9UPC6"/>